<evidence type="ECO:0000256" key="1">
    <source>
        <dbReference type="SAM" id="MobiDB-lite"/>
    </source>
</evidence>
<accession>A0A2G6E091</accession>
<evidence type="ECO:0000313" key="2">
    <source>
        <dbReference type="EMBL" id="PID55523.1"/>
    </source>
</evidence>
<dbReference type="Proteomes" id="UP000229740">
    <property type="component" value="Unassembled WGS sequence"/>
</dbReference>
<sequence length="161" mass="18452">MRRMRRRPLKPLGTLLLMIFTLILAVLVYNSHLGAEEPATEPVAPANTLESANTSEPAEAPANPSAAQPDVNSFWQRQDNELYYYGQGKGNSDERFVFDRRGRLEAAYRDEHLIARYSYPSAYMVVQDIYQNEQKIEQRIYQKDSKGALIATLILKIDDER</sequence>
<reference evidence="2 3" key="1">
    <citation type="submission" date="2017-10" db="EMBL/GenBank/DDBJ databases">
        <title>Novel microbial diversity and functional potential in the marine mammal oral microbiome.</title>
        <authorList>
            <person name="Dudek N.K."/>
            <person name="Sun C.L."/>
            <person name="Burstein D."/>
            <person name="Kantor R.S."/>
            <person name="Aliaga Goltsman D.S."/>
            <person name="Bik E.M."/>
            <person name="Thomas B.C."/>
            <person name="Banfield J.F."/>
            <person name="Relman D.A."/>
        </authorList>
    </citation>
    <scope>NUCLEOTIDE SEQUENCE [LARGE SCALE GENOMIC DNA]</scope>
    <source>
        <strain evidence="2">DOLZORAL124_49_17</strain>
    </source>
</reference>
<dbReference type="EMBL" id="PDPS01000079">
    <property type="protein sequence ID" value="PID55523.1"/>
    <property type="molecule type" value="Genomic_DNA"/>
</dbReference>
<feature type="compositionally biased region" description="Low complexity" evidence="1">
    <location>
        <begin position="50"/>
        <end position="67"/>
    </location>
</feature>
<proteinExistence type="predicted"/>
<evidence type="ECO:0000313" key="3">
    <source>
        <dbReference type="Proteomes" id="UP000229740"/>
    </source>
</evidence>
<gene>
    <name evidence="2" type="ORF">CSB45_15580</name>
</gene>
<organism evidence="2 3">
    <name type="scientific">candidate division KSB3 bacterium</name>
    <dbReference type="NCBI Taxonomy" id="2044937"/>
    <lineage>
        <taxon>Bacteria</taxon>
        <taxon>candidate division KSB3</taxon>
    </lineage>
</organism>
<comment type="caution">
    <text evidence="2">The sequence shown here is derived from an EMBL/GenBank/DDBJ whole genome shotgun (WGS) entry which is preliminary data.</text>
</comment>
<name>A0A2G6E091_9BACT</name>
<feature type="region of interest" description="Disordered" evidence="1">
    <location>
        <begin position="50"/>
        <end position="71"/>
    </location>
</feature>
<dbReference type="AlphaFoldDB" id="A0A2G6E091"/>
<protein>
    <submittedName>
        <fullName evidence="2">Uncharacterized protein</fullName>
    </submittedName>
</protein>